<evidence type="ECO:0000256" key="6">
    <source>
        <dbReference type="SAM" id="Phobius"/>
    </source>
</evidence>
<feature type="transmembrane region" description="Helical" evidence="6">
    <location>
        <begin position="229"/>
        <end position="249"/>
    </location>
</feature>
<dbReference type="EMBL" id="CP098502">
    <property type="protein sequence ID" value="UTI63181.1"/>
    <property type="molecule type" value="Genomic_DNA"/>
</dbReference>
<protein>
    <submittedName>
        <fullName evidence="8">MFS transporter</fullName>
    </submittedName>
</protein>
<feature type="transmembrane region" description="Helical" evidence="6">
    <location>
        <begin position="39"/>
        <end position="63"/>
    </location>
</feature>
<proteinExistence type="predicted"/>
<dbReference type="PANTHER" id="PTHR23506:SF23">
    <property type="entry name" value="GH10249P"/>
    <property type="match status" value="1"/>
</dbReference>
<feature type="transmembrane region" description="Helical" evidence="6">
    <location>
        <begin position="320"/>
        <end position="343"/>
    </location>
</feature>
<feature type="transmembrane region" description="Helical" evidence="6">
    <location>
        <begin position="270"/>
        <end position="300"/>
    </location>
</feature>
<feature type="transmembrane region" description="Helical" evidence="6">
    <location>
        <begin position="355"/>
        <end position="376"/>
    </location>
</feature>
<feature type="transmembrane region" description="Helical" evidence="6">
    <location>
        <begin position="70"/>
        <end position="88"/>
    </location>
</feature>
<feature type="transmembrane region" description="Helical" evidence="6">
    <location>
        <begin position="131"/>
        <end position="151"/>
    </location>
</feature>
<dbReference type="Proteomes" id="UP001056035">
    <property type="component" value="Chromosome"/>
</dbReference>
<dbReference type="RefSeq" id="WP_254569914.1">
    <property type="nucleotide sequence ID" value="NZ_CP098502.1"/>
</dbReference>
<dbReference type="InterPro" id="IPR011701">
    <property type="entry name" value="MFS"/>
</dbReference>
<dbReference type="InterPro" id="IPR036259">
    <property type="entry name" value="MFS_trans_sf"/>
</dbReference>
<dbReference type="InterPro" id="IPR020846">
    <property type="entry name" value="MFS_dom"/>
</dbReference>
<feature type="transmembrane region" description="Helical" evidence="6">
    <location>
        <begin position="202"/>
        <end position="223"/>
    </location>
</feature>
<name>A0ABY5DQJ9_9ACTN</name>
<keyword evidence="9" id="KW-1185">Reference proteome</keyword>
<evidence type="ECO:0000259" key="7">
    <source>
        <dbReference type="PROSITE" id="PS50850"/>
    </source>
</evidence>
<accession>A0ABY5DQJ9</accession>
<keyword evidence="2" id="KW-0813">Transport</keyword>
<feature type="domain" description="Major facilitator superfamily (MFS) profile" evidence="7">
    <location>
        <begin position="5"/>
        <end position="381"/>
    </location>
</feature>
<feature type="transmembrane region" description="Helical" evidence="6">
    <location>
        <begin position="157"/>
        <end position="176"/>
    </location>
</feature>
<evidence type="ECO:0000313" key="9">
    <source>
        <dbReference type="Proteomes" id="UP001056035"/>
    </source>
</evidence>
<organism evidence="8 9">
    <name type="scientific">Paraconexibacter antarcticus</name>
    <dbReference type="NCBI Taxonomy" id="2949664"/>
    <lineage>
        <taxon>Bacteria</taxon>
        <taxon>Bacillati</taxon>
        <taxon>Actinomycetota</taxon>
        <taxon>Thermoleophilia</taxon>
        <taxon>Solirubrobacterales</taxon>
        <taxon>Paraconexibacteraceae</taxon>
        <taxon>Paraconexibacter</taxon>
    </lineage>
</organism>
<dbReference type="Pfam" id="PF07690">
    <property type="entry name" value="MFS_1"/>
    <property type="match status" value="1"/>
</dbReference>
<dbReference type="PROSITE" id="PS50850">
    <property type="entry name" value="MFS"/>
    <property type="match status" value="1"/>
</dbReference>
<comment type="subcellular location">
    <subcellularLocation>
        <location evidence="1">Cell membrane</location>
        <topology evidence="1">Multi-pass membrane protein</topology>
    </subcellularLocation>
</comment>
<evidence type="ECO:0000256" key="2">
    <source>
        <dbReference type="ARBA" id="ARBA00022448"/>
    </source>
</evidence>
<evidence type="ECO:0000256" key="3">
    <source>
        <dbReference type="ARBA" id="ARBA00022692"/>
    </source>
</evidence>
<keyword evidence="3 6" id="KW-0812">Transmembrane</keyword>
<dbReference type="Gene3D" id="1.20.1250.20">
    <property type="entry name" value="MFS general substrate transporter like domains"/>
    <property type="match status" value="2"/>
</dbReference>
<dbReference type="SUPFAM" id="SSF103473">
    <property type="entry name" value="MFS general substrate transporter"/>
    <property type="match status" value="1"/>
</dbReference>
<keyword evidence="4 6" id="KW-1133">Transmembrane helix</keyword>
<evidence type="ECO:0000256" key="1">
    <source>
        <dbReference type="ARBA" id="ARBA00004651"/>
    </source>
</evidence>
<gene>
    <name evidence="8" type="ORF">NBH00_17665</name>
</gene>
<dbReference type="InterPro" id="IPR050930">
    <property type="entry name" value="MFS_Vesicular_Transporter"/>
</dbReference>
<feature type="transmembrane region" description="Helical" evidence="6">
    <location>
        <begin position="100"/>
        <end position="119"/>
    </location>
</feature>
<sequence length="384" mass="38201">MPRRLVTLVSAIVLVDTMFYAVVAPLLPALTDDLHLSKAAAGLLAGAYPAGTLLGSLPSGLLASRTGPRATVLVGLTLLAGSTLVFGFAHDIVLLDLARFVQGLGGACSWAGGLAWLVASAPAERRGELIGTALGWAIGGALFGPVLGALADATAPEVVFSSVVVFAGGLVAWALTMPEAAPVARQGLADVRVALARSDVRIAMWLVTLPALAFGVLGVLGPLRLDHFGFSSAAVAGTYLVAAGVEALVSPFVGRLSDRHGRLAPIRRGLAVAAGLLLLVTVPASGVVLALLLVLLAASFGLFWAPAMALLTDVADATGLALGFAFALVNLAWAAGQVVGSGLGGEAAKLTGDGVPLAVVAAACGVTLAALGRGAVVREVAAAG</sequence>
<evidence type="ECO:0000256" key="4">
    <source>
        <dbReference type="ARBA" id="ARBA00022989"/>
    </source>
</evidence>
<evidence type="ECO:0000313" key="8">
    <source>
        <dbReference type="EMBL" id="UTI63181.1"/>
    </source>
</evidence>
<keyword evidence="5 6" id="KW-0472">Membrane</keyword>
<dbReference type="PANTHER" id="PTHR23506">
    <property type="entry name" value="GH10249P"/>
    <property type="match status" value="1"/>
</dbReference>
<reference evidence="8 9" key="1">
    <citation type="submission" date="2022-06" db="EMBL/GenBank/DDBJ databases">
        <title>Paraconexibacter antarcticus.</title>
        <authorList>
            <person name="Kim C.S."/>
        </authorList>
    </citation>
    <scope>NUCLEOTIDE SEQUENCE [LARGE SCALE GENOMIC DNA]</scope>
    <source>
        <strain evidence="8 9">02-257</strain>
    </source>
</reference>
<evidence type="ECO:0000256" key="5">
    <source>
        <dbReference type="ARBA" id="ARBA00023136"/>
    </source>
</evidence>